<dbReference type="PANTHER" id="PTHR45664:SF13">
    <property type="entry name" value="HOMEOBOX PROTEIN HOX-A3"/>
    <property type="match status" value="1"/>
</dbReference>
<dbReference type="EMBL" id="JAGTTL010000004">
    <property type="protein sequence ID" value="KAK6324138.1"/>
    <property type="molecule type" value="Genomic_DNA"/>
</dbReference>
<keyword evidence="7 9" id="KW-0539">Nucleus</keyword>
<dbReference type="PROSITE" id="PS00032">
    <property type="entry name" value="ANTENNAPEDIA"/>
    <property type="match status" value="2"/>
</dbReference>
<feature type="compositionally biased region" description="Low complexity" evidence="11">
    <location>
        <begin position="101"/>
        <end position="114"/>
    </location>
</feature>
<dbReference type="GO" id="GO:0048704">
    <property type="term" value="P:embryonic skeletal system morphogenesis"/>
    <property type="evidence" value="ECO:0007669"/>
    <property type="project" value="TreeGrafter"/>
</dbReference>
<dbReference type="InterPro" id="IPR017970">
    <property type="entry name" value="Homeobox_CS"/>
</dbReference>
<dbReference type="InterPro" id="IPR020479">
    <property type="entry name" value="HD_metazoa"/>
</dbReference>
<feature type="region of interest" description="Disordered" evidence="11">
    <location>
        <begin position="528"/>
        <end position="561"/>
    </location>
</feature>
<feature type="region of interest" description="Disordered" evidence="11">
    <location>
        <begin position="233"/>
        <end position="324"/>
    </location>
</feature>
<feature type="region of interest" description="Disordered" evidence="11">
    <location>
        <begin position="590"/>
        <end position="610"/>
    </location>
</feature>
<evidence type="ECO:0000256" key="8">
    <source>
        <dbReference type="ARBA" id="ARBA00038135"/>
    </source>
</evidence>
<dbReference type="PRINTS" id="PR00024">
    <property type="entry name" value="HOMEOBOX"/>
</dbReference>
<dbReference type="GO" id="GO:0000978">
    <property type="term" value="F:RNA polymerase II cis-regulatory region sequence-specific DNA binding"/>
    <property type="evidence" value="ECO:0007669"/>
    <property type="project" value="TreeGrafter"/>
</dbReference>
<feature type="region of interest" description="Disordered" evidence="11">
    <location>
        <begin position="387"/>
        <end position="417"/>
    </location>
</feature>
<dbReference type="Gene3D" id="1.10.10.60">
    <property type="entry name" value="Homeodomain-like"/>
    <property type="match status" value="2"/>
</dbReference>
<dbReference type="InterPro" id="IPR001356">
    <property type="entry name" value="HD"/>
</dbReference>
<comment type="similarity">
    <text evidence="8">Belongs to the Antp homeobox family. Proboscipedia subfamily.</text>
</comment>
<accession>A0AAN8R552</accession>
<feature type="compositionally biased region" description="Low complexity" evidence="11">
    <location>
        <begin position="302"/>
        <end position="311"/>
    </location>
</feature>
<keyword evidence="6" id="KW-0804">Transcription</keyword>
<dbReference type="Proteomes" id="UP001356427">
    <property type="component" value="Unassembled WGS sequence"/>
</dbReference>
<feature type="compositionally biased region" description="Polar residues" evidence="11">
    <location>
        <begin position="147"/>
        <end position="159"/>
    </location>
</feature>
<organism evidence="13 14">
    <name type="scientific">Coregonus suidteri</name>
    <dbReference type="NCBI Taxonomy" id="861788"/>
    <lineage>
        <taxon>Eukaryota</taxon>
        <taxon>Metazoa</taxon>
        <taxon>Chordata</taxon>
        <taxon>Craniata</taxon>
        <taxon>Vertebrata</taxon>
        <taxon>Euteleostomi</taxon>
        <taxon>Actinopterygii</taxon>
        <taxon>Neopterygii</taxon>
        <taxon>Teleostei</taxon>
        <taxon>Protacanthopterygii</taxon>
        <taxon>Salmoniformes</taxon>
        <taxon>Salmonidae</taxon>
        <taxon>Coregoninae</taxon>
        <taxon>Coregonus</taxon>
    </lineage>
</organism>
<evidence type="ECO:0000259" key="12">
    <source>
        <dbReference type="PROSITE" id="PS50071"/>
    </source>
</evidence>
<dbReference type="GO" id="GO:0005634">
    <property type="term" value="C:nucleus"/>
    <property type="evidence" value="ECO:0007669"/>
    <property type="project" value="UniProtKB-SubCell"/>
</dbReference>
<evidence type="ECO:0000313" key="13">
    <source>
        <dbReference type="EMBL" id="KAK6324138.1"/>
    </source>
</evidence>
<dbReference type="InterPro" id="IPR009057">
    <property type="entry name" value="Homeodomain-like_sf"/>
</dbReference>
<evidence type="ECO:0000256" key="7">
    <source>
        <dbReference type="ARBA" id="ARBA00023242"/>
    </source>
</evidence>
<evidence type="ECO:0000256" key="1">
    <source>
        <dbReference type="ARBA" id="ARBA00004123"/>
    </source>
</evidence>
<feature type="compositionally biased region" description="Polar residues" evidence="11">
    <location>
        <begin position="115"/>
        <end position="132"/>
    </location>
</feature>
<dbReference type="SUPFAM" id="SSF46689">
    <property type="entry name" value="Homeodomain-like"/>
    <property type="match status" value="2"/>
</dbReference>
<dbReference type="FunFam" id="1.10.10.60:FF:000145">
    <property type="entry name" value="homeobox protein Hox-A2"/>
    <property type="match status" value="1"/>
</dbReference>
<dbReference type="PROSITE" id="PS50071">
    <property type="entry name" value="HOMEOBOX_2"/>
    <property type="match status" value="2"/>
</dbReference>
<dbReference type="SMART" id="SM00389">
    <property type="entry name" value="HOX"/>
    <property type="match status" value="2"/>
</dbReference>
<keyword evidence="3" id="KW-0805">Transcription regulation</keyword>
<feature type="region of interest" description="Disordered" evidence="11">
    <location>
        <begin position="453"/>
        <end position="473"/>
    </location>
</feature>
<keyword evidence="2" id="KW-0217">Developmental protein</keyword>
<evidence type="ECO:0000256" key="2">
    <source>
        <dbReference type="ARBA" id="ARBA00022473"/>
    </source>
</evidence>
<sequence>MQKATYYDSSAIYSGFPYQSANSFSYDANQVQYPRASHVESEYHRPACSLQSPDGSVALQKPGEIAESCDRSTDNQAAQPPVLTDSNQPQVSMSVPPPHPQSQSPSSLNQNTSNGFSQANSNGSVHGSPTSTTRKHIFPWMKESRQNQKPKTNSSSSVESCPGDKSPPGGSAASKRARTAYTSAQLVELEKEFHFNRYLCRPRRVEMANLLNLTERQIKIWFQNRRMKYKKDQKGCGMMHSPGGQSPRSPLGPSPSSGGGGYLNSMHSLVNSVPYESQSPTSYNKPPHNAYGMPTSYPPPLNSSLNNCPPSQKRYPGTSGSPTPEYDAHPLQGNGGYVAHLQQGSPVYVSGGYIDSMPNNGASVFGLTHLSHPRSTHMDYNGAITMGNSHHHGTIPSLNPGSHPRHSRPRLSPDGCIPLPTASLPPEYPWMREKKASKKNHLRTSTATAITSGPVCFSPKGSPEVLESGGGGSRRLRTAYTNTQLLELEKEFHFNKYLCRPRRVEIAALLDLTERQVKVWFQNRRMKHKRQTQCKENHNGEGKGPSTGVGIQSDDEEDDGSLFEQSLNTVTGALMEREACSFQHNSLSSSQQLQNVGPHNGEAQSYTVSPLSSNDKNLKHFLNPSPTVPGCVSTIGPGSATGPDNGGSPAALDVSIHDFQVFSSDSCLQLSDAASPSLSESLDSPVDNLDISTDSFYFFSESLTTIDLQHLSY</sequence>
<evidence type="ECO:0000256" key="4">
    <source>
        <dbReference type="ARBA" id="ARBA00023125"/>
    </source>
</evidence>
<feature type="compositionally biased region" description="Polar residues" evidence="11">
    <location>
        <begin position="265"/>
        <end position="284"/>
    </location>
</feature>
<protein>
    <recommendedName>
        <fullName evidence="12">Homeobox domain-containing protein</fullName>
    </recommendedName>
</protein>
<feature type="domain" description="Homeobox" evidence="12">
    <location>
        <begin position="471"/>
        <end position="531"/>
    </location>
</feature>
<evidence type="ECO:0000256" key="5">
    <source>
        <dbReference type="ARBA" id="ARBA00023155"/>
    </source>
</evidence>
<gene>
    <name evidence="13" type="ORF">J4Q44_G00064770</name>
</gene>
<dbReference type="GO" id="GO:0009952">
    <property type="term" value="P:anterior/posterior pattern specification"/>
    <property type="evidence" value="ECO:0007669"/>
    <property type="project" value="TreeGrafter"/>
</dbReference>
<dbReference type="Pfam" id="PF13293">
    <property type="entry name" value="DUF4074"/>
    <property type="match status" value="1"/>
</dbReference>
<feature type="compositionally biased region" description="Low complexity" evidence="11">
    <location>
        <begin position="241"/>
        <end position="256"/>
    </location>
</feature>
<keyword evidence="4 9" id="KW-0238">DNA-binding</keyword>
<dbReference type="FunFam" id="1.10.10.60:FF:000094">
    <property type="entry name" value="Homeobox protein Hox-A3"/>
    <property type="match status" value="1"/>
</dbReference>
<name>A0AAN8R552_9TELE</name>
<comment type="subcellular location">
    <subcellularLocation>
        <location evidence="1 9 10">Nucleus</location>
    </subcellularLocation>
</comment>
<dbReference type="InterPro" id="IPR025281">
    <property type="entry name" value="DUF4074"/>
</dbReference>
<evidence type="ECO:0000256" key="3">
    <source>
        <dbReference type="ARBA" id="ARBA00023015"/>
    </source>
</evidence>
<keyword evidence="5 9" id="KW-0371">Homeobox</keyword>
<evidence type="ECO:0000256" key="6">
    <source>
        <dbReference type="ARBA" id="ARBA00023163"/>
    </source>
</evidence>
<dbReference type="CDD" id="cd00086">
    <property type="entry name" value="homeodomain"/>
    <property type="match status" value="2"/>
</dbReference>
<keyword evidence="14" id="KW-1185">Reference proteome</keyword>
<evidence type="ECO:0000313" key="14">
    <source>
        <dbReference type="Proteomes" id="UP001356427"/>
    </source>
</evidence>
<evidence type="ECO:0000256" key="9">
    <source>
        <dbReference type="PROSITE-ProRule" id="PRU00108"/>
    </source>
</evidence>
<dbReference type="InterPro" id="IPR001827">
    <property type="entry name" value="Homeobox_Antennapedia_CS"/>
</dbReference>
<feature type="DNA-binding region" description="Homeobox" evidence="9">
    <location>
        <begin position="473"/>
        <end position="532"/>
    </location>
</feature>
<dbReference type="PANTHER" id="PTHR45664">
    <property type="entry name" value="PROTEIN ZERKNUELLT 1-RELATED"/>
    <property type="match status" value="1"/>
</dbReference>
<evidence type="ECO:0000256" key="10">
    <source>
        <dbReference type="RuleBase" id="RU000682"/>
    </source>
</evidence>
<reference evidence="13 14" key="1">
    <citation type="submission" date="2021-04" db="EMBL/GenBank/DDBJ databases">
        <authorList>
            <person name="De Guttry C."/>
            <person name="Zahm M."/>
            <person name="Klopp C."/>
            <person name="Cabau C."/>
            <person name="Louis A."/>
            <person name="Berthelot C."/>
            <person name="Parey E."/>
            <person name="Roest Crollius H."/>
            <person name="Montfort J."/>
            <person name="Robinson-Rechavi M."/>
            <person name="Bucao C."/>
            <person name="Bouchez O."/>
            <person name="Gislard M."/>
            <person name="Lluch J."/>
            <person name="Milhes M."/>
            <person name="Lampietro C."/>
            <person name="Lopez Roques C."/>
            <person name="Donnadieu C."/>
            <person name="Braasch I."/>
            <person name="Desvignes T."/>
            <person name="Postlethwait J."/>
            <person name="Bobe J."/>
            <person name="Wedekind C."/>
            <person name="Guiguen Y."/>
        </authorList>
    </citation>
    <scope>NUCLEOTIDE SEQUENCE [LARGE SCALE GENOMIC DNA]</scope>
    <source>
        <strain evidence="13">Cs_M1</strain>
        <tissue evidence="13">Blood</tissue>
    </source>
</reference>
<comment type="caution">
    <text evidence="13">The sequence shown here is derived from an EMBL/GenBank/DDBJ whole genome shotgun (WGS) entry which is preliminary data.</text>
</comment>
<evidence type="ECO:0000256" key="11">
    <source>
        <dbReference type="SAM" id="MobiDB-lite"/>
    </source>
</evidence>
<feature type="DNA-binding region" description="Homeobox" evidence="9">
    <location>
        <begin position="174"/>
        <end position="233"/>
    </location>
</feature>
<dbReference type="Pfam" id="PF00046">
    <property type="entry name" value="Homeodomain"/>
    <property type="match status" value="2"/>
</dbReference>
<dbReference type="PROSITE" id="PS00027">
    <property type="entry name" value="HOMEOBOX_1"/>
    <property type="match status" value="2"/>
</dbReference>
<feature type="region of interest" description="Disordered" evidence="11">
    <location>
        <begin position="64"/>
        <end position="177"/>
    </location>
</feature>
<feature type="domain" description="Homeobox" evidence="12">
    <location>
        <begin position="172"/>
        <end position="232"/>
    </location>
</feature>
<proteinExistence type="inferred from homology"/>
<dbReference type="AlphaFoldDB" id="A0AAN8R552"/>
<dbReference type="GO" id="GO:0000981">
    <property type="term" value="F:DNA-binding transcription factor activity, RNA polymerase II-specific"/>
    <property type="evidence" value="ECO:0007669"/>
    <property type="project" value="InterPro"/>
</dbReference>